<name>A0ABD3GCQ6_9MARC</name>
<evidence type="ECO:0000313" key="4">
    <source>
        <dbReference type="Proteomes" id="UP001633002"/>
    </source>
</evidence>
<feature type="coiled-coil region" evidence="1">
    <location>
        <begin position="894"/>
        <end position="935"/>
    </location>
</feature>
<feature type="compositionally biased region" description="Low complexity" evidence="2">
    <location>
        <begin position="1016"/>
        <end position="1025"/>
    </location>
</feature>
<evidence type="ECO:0000313" key="3">
    <source>
        <dbReference type="EMBL" id="KAL3675805.1"/>
    </source>
</evidence>
<evidence type="ECO:0000256" key="1">
    <source>
        <dbReference type="SAM" id="Coils"/>
    </source>
</evidence>
<dbReference type="AlphaFoldDB" id="A0ABD3GCQ6"/>
<accession>A0ABD3GCQ6</accession>
<protein>
    <submittedName>
        <fullName evidence="3">Uncharacterized protein</fullName>
    </submittedName>
</protein>
<feature type="region of interest" description="Disordered" evidence="2">
    <location>
        <begin position="627"/>
        <end position="776"/>
    </location>
</feature>
<keyword evidence="4" id="KW-1185">Reference proteome</keyword>
<keyword evidence="1" id="KW-0175">Coiled coil</keyword>
<dbReference type="EMBL" id="JBJQOH010000008">
    <property type="protein sequence ID" value="KAL3675805.1"/>
    <property type="molecule type" value="Genomic_DNA"/>
</dbReference>
<evidence type="ECO:0000256" key="2">
    <source>
        <dbReference type="SAM" id="MobiDB-lite"/>
    </source>
</evidence>
<comment type="caution">
    <text evidence="3">The sequence shown here is derived from an EMBL/GenBank/DDBJ whole genome shotgun (WGS) entry which is preliminary data.</text>
</comment>
<sequence length="1025" mass="117335">MDIDESEANVDEMLNKILRDRAKITCKTGELIFTKKELSAIGADNLEYLSYCYPLGLSMIVQVPVSRILPPTPLYGCRPFNQTHMWNILMSLCTKGAAIPQVADLLPIRIKKSRDEKGKEFQLETKLRLQSLEELKQALADPDVFFYAFSGQHSAYAQNYLQENVWQLFLKVANGWIECKLAHPDGPSDELKLPVPGDEKFREVMSMLEKNRRKMKANWFKPFQGMEKKNVKKILEKLLDGKLLLRKGTKSDDLREDLQSYCAWMKMEERLLDEIIRFYDSRYNIGVSRKELKRKYKITRTFLKEIILLLSDGDVATLKRNVKWKGVPSVLENKLVVVYKEVNALECNDRIVPFSIIETCGDLLSSKIPVDVTGPELVVADLTTSPDWDKNTFEGMFKVLFSFFTESRDIKFTLVVYLLPTAILDFLTSYQKFEGADAGIKFKPFWGYYEPEKPNEGAGIPIKGQGFLKVVLFITAKGQDFAECPHDRRINLFCKKPVEVEPYYLRRPQGQAEEHKKAWLLEHAPTWSMVQKDELPKSGRVHPYCKRPDDIEDMIYNWSNYRGVVLDIFSGGVVLRAGLKASRQVITFARSSHEYTFLEAYVKVLQQHCIGTKVWYQRYKFSKLSGEVSGEEGSKGHIPSENVAEEKEESVKVSGEGGSEEHISSKSVVEEKEESVEVSDEGGSEGHISAENIAEEKEESVTVSDEDESEHIQSESVAEKNEESVEVSDEEGSQGHIPLDNVAEEKVESVEHMNEDKEKKVPTVEDNNENPLNTDDSTKDVLMIEFIDAFNDTLTTDPTKCTLIQESKDERPKDTISFMGVRSVDTTLRVPNMSTTCAQLNMNRKRRKKIIDLRVNKNLVIYSRYLLKARQKCSDVLFFLDALHRIDTMEPKAGGDSEEQISRLQQEKQILEQRGQSLENENKSLKRRIEEVLSKEAVCKAHIEKEVSEEQTETLRNYITHLTERYMAKQDEISRMKDKIDSKSDGYDTLLSEHKALQSRYRELLRRGRVARVPPSSSSSSSEDS</sequence>
<organism evidence="3 4">
    <name type="scientific">Riccia sorocarpa</name>
    <dbReference type="NCBI Taxonomy" id="122646"/>
    <lineage>
        <taxon>Eukaryota</taxon>
        <taxon>Viridiplantae</taxon>
        <taxon>Streptophyta</taxon>
        <taxon>Embryophyta</taxon>
        <taxon>Marchantiophyta</taxon>
        <taxon>Marchantiopsida</taxon>
        <taxon>Marchantiidae</taxon>
        <taxon>Marchantiales</taxon>
        <taxon>Ricciaceae</taxon>
        <taxon>Riccia</taxon>
    </lineage>
</organism>
<proteinExistence type="predicted"/>
<feature type="compositionally biased region" description="Basic and acidic residues" evidence="2">
    <location>
        <begin position="710"/>
        <end position="723"/>
    </location>
</feature>
<reference evidence="3 4" key="1">
    <citation type="submission" date="2024-09" db="EMBL/GenBank/DDBJ databases">
        <title>Chromosome-scale assembly of Riccia sorocarpa.</title>
        <authorList>
            <person name="Paukszto L."/>
        </authorList>
    </citation>
    <scope>NUCLEOTIDE SEQUENCE [LARGE SCALE GENOMIC DNA]</scope>
    <source>
        <strain evidence="3">LP-2024</strain>
        <tissue evidence="3">Aerial parts of the thallus</tissue>
    </source>
</reference>
<dbReference type="Proteomes" id="UP001633002">
    <property type="component" value="Unassembled WGS sequence"/>
</dbReference>
<feature type="compositionally biased region" description="Basic and acidic residues" evidence="2">
    <location>
        <begin position="743"/>
        <end position="763"/>
    </location>
</feature>
<feature type="region of interest" description="Disordered" evidence="2">
    <location>
        <begin position="1006"/>
        <end position="1025"/>
    </location>
</feature>
<feature type="compositionally biased region" description="Basic and acidic residues" evidence="2">
    <location>
        <begin position="659"/>
        <end position="670"/>
    </location>
</feature>
<feature type="compositionally biased region" description="Acidic residues" evidence="2">
    <location>
        <begin position="671"/>
        <end position="683"/>
    </location>
</feature>
<gene>
    <name evidence="3" type="ORF">R1sor_025753</name>
</gene>